<dbReference type="EMBL" id="CM040458">
    <property type="protein sequence ID" value="MCI4378111.1"/>
    <property type="molecule type" value="Genomic_DNA"/>
</dbReference>
<evidence type="ECO:0000313" key="1">
    <source>
        <dbReference type="EMBL" id="MCI4378111.1"/>
    </source>
</evidence>
<gene>
    <name evidence="1" type="ORF">PGIGA_G00212140</name>
</gene>
<proteinExistence type="predicted"/>
<evidence type="ECO:0000313" key="2">
    <source>
        <dbReference type="Proteomes" id="UP000829447"/>
    </source>
</evidence>
<dbReference type="Proteomes" id="UP000829447">
    <property type="component" value="Linkage Group LG5"/>
</dbReference>
<name>A0ACC5WHE1_PANGG</name>
<comment type="caution">
    <text evidence="1">The sequence shown here is derived from an EMBL/GenBank/DDBJ whole genome shotgun (WGS) entry which is preliminary data.</text>
</comment>
<reference evidence="1 2" key="1">
    <citation type="journal article" date="2022" name="bioRxiv">
        <title>An ancient truncated duplication of the anti-Mullerian hormone receptor type 2 gene is a potential conserved master sex determinant in the Pangasiidae catfish family.</title>
        <authorList>
            <person name="Wen M."/>
            <person name="Pan Q."/>
            <person name="Jouanno E."/>
            <person name="Montfort J."/>
            <person name="Zahm M."/>
            <person name="Cabau C."/>
            <person name="Klopp C."/>
            <person name="Iampietro C."/>
            <person name="Roques C."/>
            <person name="Bouchez O."/>
            <person name="Castinel A."/>
            <person name="Donnadieu C."/>
            <person name="Parrinello H."/>
            <person name="Poncet C."/>
            <person name="Belmonte E."/>
            <person name="Gautier V."/>
            <person name="Avarre J.-C."/>
            <person name="Dugue R."/>
            <person name="Gustiano R."/>
            <person name="Ha T.T.T."/>
            <person name="Campet M."/>
            <person name="Sriphairoj K."/>
            <person name="Ribolli J."/>
            <person name="de Almeida F.L."/>
            <person name="Desvignes T."/>
            <person name="Postlethwait J.H."/>
            <person name="Bucao C.F."/>
            <person name="Robinson-Rechavi M."/>
            <person name="Bobe J."/>
            <person name="Herpin A."/>
            <person name="Guiguen Y."/>
        </authorList>
    </citation>
    <scope>NUCLEOTIDE SEQUENCE [LARGE SCALE GENOMIC DNA]</scope>
    <source>
        <strain evidence="1">YG-Dec2019</strain>
    </source>
</reference>
<organism evidence="1 2">
    <name type="scientific">Pangasianodon gigas</name>
    <name type="common">Mekong giant catfish</name>
    <name type="synonym">Pangasius gigas</name>
    <dbReference type="NCBI Taxonomy" id="30993"/>
    <lineage>
        <taxon>Eukaryota</taxon>
        <taxon>Metazoa</taxon>
        <taxon>Chordata</taxon>
        <taxon>Craniata</taxon>
        <taxon>Vertebrata</taxon>
        <taxon>Euteleostomi</taxon>
        <taxon>Actinopterygii</taxon>
        <taxon>Neopterygii</taxon>
        <taxon>Teleostei</taxon>
        <taxon>Ostariophysi</taxon>
        <taxon>Siluriformes</taxon>
        <taxon>Pangasiidae</taxon>
        <taxon>Pangasianodon</taxon>
    </lineage>
</organism>
<keyword evidence="2" id="KW-1185">Reference proteome</keyword>
<accession>A0ACC5WHE1</accession>
<protein>
    <submittedName>
        <fullName evidence="1">Uncharacterized protein</fullName>
    </submittedName>
</protein>
<sequence length="138" mass="14409">MGIASRPGTCSWCWTAGGAPGRLAGTRGVVLAGCRLVVAPPAPPPYVDLLWGRMKPVDACGVSCTANRTLVAGLQTLCTGVPHFIFLGYCAAGSIEHSCKGPGQPLFYCSLYKAGSAPHYCSFQLGAALRGHYSGVYW</sequence>